<comment type="similarity">
    <text evidence="5">Belongs to the WD repeat cdt2 family.</text>
</comment>
<evidence type="ECO:0000256" key="7">
    <source>
        <dbReference type="SAM" id="MobiDB-lite"/>
    </source>
</evidence>
<dbReference type="Gene3D" id="2.130.10.10">
    <property type="entry name" value="YVTN repeat-like/Quinoprotein amine dehydrogenase"/>
    <property type="match status" value="2"/>
</dbReference>
<feature type="compositionally biased region" description="Polar residues" evidence="7">
    <location>
        <begin position="441"/>
        <end position="450"/>
    </location>
</feature>
<gene>
    <name evidence="8" type="ORF">HYC85_002857</name>
</gene>
<dbReference type="AlphaFoldDB" id="A0A7J7IBP5"/>
<evidence type="ECO:0000256" key="4">
    <source>
        <dbReference type="ARBA" id="ARBA00022786"/>
    </source>
</evidence>
<keyword evidence="4" id="KW-0833">Ubl conjugation pathway</keyword>
<dbReference type="SMART" id="SM00320">
    <property type="entry name" value="WD40"/>
    <property type="match status" value="7"/>
</dbReference>
<dbReference type="InterPro" id="IPR001680">
    <property type="entry name" value="WD40_rpt"/>
</dbReference>
<dbReference type="PROSITE" id="PS50294">
    <property type="entry name" value="WD_REPEATS_REGION"/>
    <property type="match status" value="2"/>
</dbReference>
<name>A0A7J7IBP5_CAMSI</name>
<evidence type="ECO:0000256" key="2">
    <source>
        <dbReference type="ARBA" id="ARBA00022574"/>
    </source>
</evidence>
<evidence type="ECO:0000256" key="6">
    <source>
        <dbReference type="PROSITE-ProRule" id="PRU00221"/>
    </source>
</evidence>
<evidence type="ECO:0008006" key="10">
    <source>
        <dbReference type="Google" id="ProtNLM"/>
    </source>
</evidence>
<dbReference type="InterPro" id="IPR020472">
    <property type="entry name" value="WD40_PAC1"/>
</dbReference>
<accession>A0A7J7IBP5</accession>
<dbReference type="InterPro" id="IPR019775">
    <property type="entry name" value="WD40_repeat_CS"/>
</dbReference>
<keyword evidence="9" id="KW-1185">Reference proteome</keyword>
<evidence type="ECO:0000256" key="1">
    <source>
        <dbReference type="ARBA" id="ARBA00004906"/>
    </source>
</evidence>
<dbReference type="GO" id="GO:0030674">
    <property type="term" value="F:protein-macromolecule adaptor activity"/>
    <property type="evidence" value="ECO:0007669"/>
    <property type="project" value="TreeGrafter"/>
</dbReference>
<dbReference type="GO" id="GO:0043161">
    <property type="term" value="P:proteasome-mediated ubiquitin-dependent protein catabolic process"/>
    <property type="evidence" value="ECO:0007669"/>
    <property type="project" value="TreeGrafter"/>
</dbReference>
<feature type="repeat" description="WD" evidence="6">
    <location>
        <begin position="142"/>
        <end position="177"/>
    </location>
</feature>
<dbReference type="Pfam" id="PF00400">
    <property type="entry name" value="WD40"/>
    <property type="match status" value="2"/>
</dbReference>
<dbReference type="PANTHER" id="PTHR22852">
    <property type="entry name" value="LETHAL 2 DENTICLELESS PROTEIN RETINOIC ACID-REGULATED NUCLEAR MATRIX-ASSOCIATED PROTEIN"/>
    <property type="match status" value="1"/>
</dbReference>
<evidence type="ECO:0000256" key="5">
    <source>
        <dbReference type="ARBA" id="ARBA00038344"/>
    </source>
</evidence>
<organism evidence="8 9">
    <name type="scientific">Camellia sinensis</name>
    <name type="common">Tea plant</name>
    <name type="synonym">Thea sinensis</name>
    <dbReference type="NCBI Taxonomy" id="4442"/>
    <lineage>
        <taxon>Eukaryota</taxon>
        <taxon>Viridiplantae</taxon>
        <taxon>Streptophyta</taxon>
        <taxon>Embryophyta</taxon>
        <taxon>Tracheophyta</taxon>
        <taxon>Spermatophyta</taxon>
        <taxon>Magnoliopsida</taxon>
        <taxon>eudicotyledons</taxon>
        <taxon>Gunneridae</taxon>
        <taxon>Pentapetalae</taxon>
        <taxon>asterids</taxon>
        <taxon>Ericales</taxon>
        <taxon>Theaceae</taxon>
        <taxon>Camellia</taxon>
    </lineage>
</organism>
<dbReference type="InterPro" id="IPR051865">
    <property type="entry name" value="WD-repeat_CDT2_adapter"/>
</dbReference>
<dbReference type="PROSITE" id="PS00678">
    <property type="entry name" value="WD_REPEATS_1"/>
    <property type="match status" value="1"/>
</dbReference>
<dbReference type="GO" id="GO:0005634">
    <property type="term" value="C:nucleus"/>
    <property type="evidence" value="ECO:0007669"/>
    <property type="project" value="TreeGrafter"/>
</dbReference>
<dbReference type="InterPro" id="IPR036322">
    <property type="entry name" value="WD40_repeat_dom_sf"/>
</dbReference>
<proteinExistence type="inferred from homology"/>
<dbReference type="InterPro" id="IPR015943">
    <property type="entry name" value="WD40/YVTN_repeat-like_dom_sf"/>
</dbReference>
<keyword evidence="3" id="KW-0677">Repeat</keyword>
<feature type="compositionally biased region" description="Low complexity" evidence="7">
    <location>
        <begin position="479"/>
        <end position="491"/>
    </location>
</feature>
<evidence type="ECO:0000256" key="3">
    <source>
        <dbReference type="ARBA" id="ARBA00022737"/>
    </source>
</evidence>
<dbReference type="EMBL" id="JACBKZ010000001">
    <property type="protein sequence ID" value="KAF5961648.1"/>
    <property type="molecule type" value="Genomic_DNA"/>
</dbReference>
<evidence type="ECO:0000313" key="9">
    <source>
        <dbReference type="Proteomes" id="UP000593564"/>
    </source>
</evidence>
<reference evidence="8 9" key="2">
    <citation type="submission" date="2020-07" db="EMBL/GenBank/DDBJ databases">
        <title>Genome assembly of wild tea tree DASZ reveals pedigree and selection history of tea varieties.</title>
        <authorList>
            <person name="Zhang W."/>
        </authorList>
    </citation>
    <scope>NUCLEOTIDE SEQUENCE [LARGE SCALE GENOMIC DNA]</scope>
    <source>
        <strain evidence="9">cv. G240</strain>
        <tissue evidence="8">Leaf</tissue>
    </source>
</reference>
<feature type="repeat" description="WD" evidence="6">
    <location>
        <begin position="119"/>
        <end position="141"/>
    </location>
</feature>
<dbReference type="PROSITE" id="PS50082">
    <property type="entry name" value="WD_REPEATS_2"/>
    <property type="match status" value="3"/>
</dbReference>
<feature type="repeat" description="WD" evidence="6">
    <location>
        <begin position="352"/>
        <end position="394"/>
    </location>
</feature>
<feature type="region of interest" description="Disordered" evidence="7">
    <location>
        <begin position="441"/>
        <end position="491"/>
    </location>
</feature>
<dbReference type="Proteomes" id="UP000593564">
    <property type="component" value="Unassembled WGS sequence"/>
</dbReference>
<evidence type="ECO:0000313" key="8">
    <source>
        <dbReference type="EMBL" id="KAF5961648.1"/>
    </source>
</evidence>
<keyword evidence="2 6" id="KW-0853">WD repeat</keyword>
<dbReference type="PRINTS" id="PR00320">
    <property type="entry name" value="GPROTEINBRPT"/>
</dbReference>
<dbReference type="SUPFAM" id="SSF50978">
    <property type="entry name" value="WD40 repeat-like"/>
    <property type="match status" value="1"/>
</dbReference>
<comment type="caution">
    <text evidence="8">The sequence shown here is derived from an EMBL/GenBank/DDBJ whole genome shotgun (WGS) entry which is preliminary data.</text>
</comment>
<protein>
    <recommendedName>
        <fullName evidence="10">Anaphase-promoting complex subunit 4 WD40 domain-containing protein</fullName>
    </recommendedName>
</protein>
<comment type="pathway">
    <text evidence="1">Protein modification; protein ubiquitination.</text>
</comment>
<dbReference type="PANTHER" id="PTHR22852:SF0">
    <property type="entry name" value="DENTICLELESS PROTEIN HOMOLOG"/>
    <property type="match status" value="1"/>
</dbReference>
<reference evidence="9" key="1">
    <citation type="journal article" date="2020" name="Nat. Commun.">
        <title>Genome assembly of wild tea tree DASZ reveals pedigree and selection history of tea varieties.</title>
        <authorList>
            <person name="Zhang W."/>
            <person name="Zhang Y."/>
            <person name="Qiu H."/>
            <person name="Guo Y."/>
            <person name="Wan H."/>
            <person name="Zhang X."/>
            <person name="Scossa F."/>
            <person name="Alseekh S."/>
            <person name="Zhang Q."/>
            <person name="Wang P."/>
            <person name="Xu L."/>
            <person name="Schmidt M.H."/>
            <person name="Jia X."/>
            <person name="Li D."/>
            <person name="Zhu A."/>
            <person name="Guo F."/>
            <person name="Chen W."/>
            <person name="Ni D."/>
            <person name="Usadel B."/>
            <person name="Fernie A.R."/>
            <person name="Wen W."/>
        </authorList>
    </citation>
    <scope>NUCLEOTIDE SEQUENCE [LARGE SCALE GENOMIC DNA]</scope>
    <source>
        <strain evidence="9">cv. G240</strain>
    </source>
</reference>
<sequence>MESSKSLSFFQDIRSREVNGFRVRKRPYPDNDLSKFTQTGAVVVEHNGDHRPPMALSFCKTSKNSHIIAVTDEDGRTEICTTNLQKKLGLTNGLLMKMPYSMYAGSSFQSDIGMEDNNILTASGDHSIKVWDAQEKKCIATLLGHRGSVKSICSHPTNPDLVVSGARDGSFMLWDLRCSRGRNGKLFVTSPDEVREAHISPHGRRGRRCKAASVSITSVLYLKDEISVATAGAVDNVVKFWDIRNLKGPVIQACPSHELSTEKERRLHGISSLSQDLNGVYISASCMDNRIYLYNVLQLEKGPVKSFSGCRIESFFVKSALSPDAAHILGGSGDGNAYIWQVNKPQANPLVLKGHDGEVTAVDWCQSEVGKIATSSDDFTVCFWNIQNSCYSNTRSPSSIRRRVMALPTMECRKLFMDEEPAGLEKGSASSSSNEVLHQINSPNINTNTKPEFGTPESQKKKLSLYSQETLEKSPEAALKSPSSVLNPPSSLKRKTIRDYFVVAS</sequence>